<feature type="region of interest" description="Disordered" evidence="1">
    <location>
        <begin position="1"/>
        <end position="66"/>
    </location>
</feature>
<protein>
    <submittedName>
        <fullName evidence="2">Uncharacterized protein</fullName>
    </submittedName>
</protein>
<evidence type="ECO:0000256" key="1">
    <source>
        <dbReference type="SAM" id="MobiDB-lite"/>
    </source>
</evidence>
<keyword evidence="3" id="KW-1185">Reference proteome</keyword>
<gene>
    <name evidence="2" type="ORF">chiPu_0024124</name>
</gene>
<comment type="caution">
    <text evidence="2">The sequence shown here is derived from an EMBL/GenBank/DDBJ whole genome shotgun (WGS) entry which is preliminary data.</text>
</comment>
<name>A0A401TC90_CHIPU</name>
<reference evidence="2 3" key="1">
    <citation type="journal article" date="2018" name="Nat. Ecol. Evol.">
        <title>Shark genomes provide insights into elasmobranch evolution and the origin of vertebrates.</title>
        <authorList>
            <person name="Hara Y"/>
            <person name="Yamaguchi K"/>
            <person name="Onimaru K"/>
            <person name="Kadota M"/>
            <person name="Koyanagi M"/>
            <person name="Keeley SD"/>
            <person name="Tatsumi K"/>
            <person name="Tanaka K"/>
            <person name="Motone F"/>
            <person name="Kageyama Y"/>
            <person name="Nozu R"/>
            <person name="Adachi N"/>
            <person name="Nishimura O"/>
            <person name="Nakagawa R"/>
            <person name="Tanegashima C"/>
            <person name="Kiyatake I"/>
            <person name="Matsumoto R"/>
            <person name="Murakumo K"/>
            <person name="Nishida K"/>
            <person name="Terakita A"/>
            <person name="Kuratani S"/>
            <person name="Sato K"/>
            <person name="Hyodo S Kuraku.S."/>
        </authorList>
    </citation>
    <scope>NUCLEOTIDE SEQUENCE [LARGE SCALE GENOMIC DNA]</scope>
</reference>
<sequence>MRVRSRSASRRVSETGRGRRGTKGILSRGGGEDERNGRGVLCAAREPTAVQRRSRAAPERAPLHGG</sequence>
<organism evidence="2 3">
    <name type="scientific">Chiloscyllium punctatum</name>
    <name type="common">Brownbanded bambooshark</name>
    <name type="synonym">Hemiscyllium punctatum</name>
    <dbReference type="NCBI Taxonomy" id="137246"/>
    <lineage>
        <taxon>Eukaryota</taxon>
        <taxon>Metazoa</taxon>
        <taxon>Chordata</taxon>
        <taxon>Craniata</taxon>
        <taxon>Vertebrata</taxon>
        <taxon>Chondrichthyes</taxon>
        <taxon>Elasmobranchii</taxon>
        <taxon>Galeomorphii</taxon>
        <taxon>Galeoidea</taxon>
        <taxon>Orectolobiformes</taxon>
        <taxon>Hemiscylliidae</taxon>
        <taxon>Chiloscyllium</taxon>
    </lineage>
</organism>
<accession>A0A401TC90</accession>
<feature type="compositionally biased region" description="Basic and acidic residues" evidence="1">
    <location>
        <begin position="56"/>
        <end position="66"/>
    </location>
</feature>
<evidence type="ECO:0000313" key="2">
    <source>
        <dbReference type="EMBL" id="GCC40253.1"/>
    </source>
</evidence>
<dbReference type="EMBL" id="BEZZ01032988">
    <property type="protein sequence ID" value="GCC40253.1"/>
    <property type="molecule type" value="Genomic_DNA"/>
</dbReference>
<dbReference type="AlphaFoldDB" id="A0A401TC90"/>
<dbReference type="Proteomes" id="UP000287033">
    <property type="component" value="Unassembled WGS sequence"/>
</dbReference>
<proteinExistence type="predicted"/>
<evidence type="ECO:0000313" key="3">
    <source>
        <dbReference type="Proteomes" id="UP000287033"/>
    </source>
</evidence>